<proteinExistence type="predicted"/>
<dbReference type="PROSITE" id="PS50057">
    <property type="entry name" value="FERM_3"/>
    <property type="match status" value="1"/>
</dbReference>
<organism evidence="1 2">
    <name type="scientific">Paramuricea clavata</name>
    <name type="common">Red gorgonian</name>
    <name type="synonym">Violescent sea-whip</name>
    <dbReference type="NCBI Taxonomy" id="317549"/>
    <lineage>
        <taxon>Eukaryota</taxon>
        <taxon>Metazoa</taxon>
        <taxon>Cnidaria</taxon>
        <taxon>Anthozoa</taxon>
        <taxon>Octocorallia</taxon>
        <taxon>Malacalcyonacea</taxon>
        <taxon>Plexauridae</taxon>
        <taxon>Paramuricea</taxon>
    </lineage>
</organism>
<protein>
    <submittedName>
        <fullName evidence="1">Band 1</fullName>
    </submittedName>
</protein>
<dbReference type="OrthoDB" id="194358at2759"/>
<comment type="caution">
    <text evidence="1">The sequence shown here is derived from an EMBL/GenBank/DDBJ whole genome shotgun (WGS) entry which is preliminary data.</text>
</comment>
<evidence type="ECO:0000313" key="2">
    <source>
        <dbReference type="Proteomes" id="UP001152795"/>
    </source>
</evidence>
<dbReference type="CDD" id="cd14473">
    <property type="entry name" value="FERM_B-lobe"/>
    <property type="match status" value="1"/>
</dbReference>
<dbReference type="Pfam" id="PF09379">
    <property type="entry name" value="FERM_N"/>
    <property type="match status" value="1"/>
</dbReference>
<keyword evidence="2" id="KW-1185">Reference proteome</keyword>
<dbReference type="InterPro" id="IPR018979">
    <property type="entry name" value="FERM_N"/>
</dbReference>
<dbReference type="InterPro" id="IPR035963">
    <property type="entry name" value="FERM_2"/>
</dbReference>
<dbReference type="Proteomes" id="UP001152795">
    <property type="component" value="Unassembled WGS sequence"/>
</dbReference>
<dbReference type="GO" id="GO:0005856">
    <property type="term" value="C:cytoskeleton"/>
    <property type="evidence" value="ECO:0007669"/>
    <property type="project" value="TreeGrafter"/>
</dbReference>
<dbReference type="SMART" id="SM00295">
    <property type="entry name" value="B41"/>
    <property type="match status" value="1"/>
</dbReference>
<dbReference type="InterPro" id="IPR014352">
    <property type="entry name" value="FERM/acyl-CoA-bd_prot_sf"/>
</dbReference>
<dbReference type="InterPro" id="IPR019748">
    <property type="entry name" value="FERM_central"/>
</dbReference>
<dbReference type="InterPro" id="IPR019749">
    <property type="entry name" value="Band_41_domain"/>
</dbReference>
<evidence type="ECO:0000313" key="1">
    <source>
        <dbReference type="EMBL" id="CAB3999448.1"/>
    </source>
</evidence>
<dbReference type="InterPro" id="IPR000299">
    <property type="entry name" value="FERM_domain"/>
</dbReference>
<name>A0A6S7I481_PARCT</name>
<dbReference type="AlphaFoldDB" id="A0A6S7I481"/>
<dbReference type="PANTHER" id="PTHR23280">
    <property type="entry name" value="4.1 G PROTEIN"/>
    <property type="match status" value="1"/>
</dbReference>
<dbReference type="Gene3D" id="3.10.20.90">
    <property type="entry name" value="Phosphatidylinositol 3-kinase Catalytic Subunit, Chain A, domain 1"/>
    <property type="match status" value="1"/>
</dbReference>
<gene>
    <name evidence="1" type="ORF">PACLA_8A081510</name>
</gene>
<dbReference type="Pfam" id="PF00373">
    <property type="entry name" value="FERM_M"/>
    <property type="match status" value="1"/>
</dbReference>
<dbReference type="Gene3D" id="1.20.80.10">
    <property type="match status" value="1"/>
</dbReference>
<dbReference type="EMBL" id="CACRXK020003591">
    <property type="protein sequence ID" value="CAB3999448.1"/>
    <property type="molecule type" value="Genomic_DNA"/>
</dbReference>
<reference evidence="1" key="1">
    <citation type="submission" date="2020-04" db="EMBL/GenBank/DDBJ databases">
        <authorList>
            <person name="Alioto T."/>
            <person name="Alioto T."/>
            <person name="Gomez Garrido J."/>
        </authorList>
    </citation>
    <scope>NUCLEOTIDE SEQUENCE</scope>
    <source>
        <strain evidence="1">A484AB</strain>
    </source>
</reference>
<dbReference type="SUPFAM" id="SSF54236">
    <property type="entry name" value="Ubiquitin-like"/>
    <property type="match status" value="1"/>
</dbReference>
<dbReference type="InterPro" id="IPR029071">
    <property type="entry name" value="Ubiquitin-like_domsf"/>
</dbReference>
<dbReference type="PANTHER" id="PTHR23280:SF21">
    <property type="entry name" value="PROTEIN 4.1 HOMOLOG"/>
    <property type="match status" value="1"/>
</dbReference>
<dbReference type="GO" id="GO:0031032">
    <property type="term" value="P:actomyosin structure organization"/>
    <property type="evidence" value="ECO:0007669"/>
    <property type="project" value="TreeGrafter"/>
</dbReference>
<accession>A0A6S7I481</accession>
<dbReference type="SUPFAM" id="SSF47031">
    <property type="entry name" value="Second domain of FERM"/>
    <property type="match status" value="1"/>
</dbReference>
<sequence length="428" mass="49167">MSFRGRTIRSSFRRKQAVVSEVRIVLMDNICLQEKFDGESTLTGVDILRRVGKRLEIPDIDLKYFGLKYPDSDGQMNWLILSEPVKKHVSKKPYQLQLAIRIYPEANESVSESCLKLCCYQVKSDINRGMFICTPSQHAAIDSYFAQAIVGDYKPKKHTPGYLEDFLGFLFEHPSGVNCSVGTVNARAYEDDVVRRHQGHHGMTKKESWLALLNVASTITRFNTLKHQAKDCSDKTQVEITISQEGVDVYNLNNVKEPDFVKKHFSFRGLAVISYKNKLMLTSTSGKSKFKFTGLYGEKAARRVLEDILESRLYNNCALTKTDPVSYHTEEARRMSEAILNRRASIYRSFRNEPIARRPGSASRVYSSIRSRFSKKSTKRYNSESSDEIDDRELRYKQRLSRIEMLPTEQNEVNDEILATQQNEANDM</sequence>